<dbReference type="EMBL" id="QRGA01000003">
    <property type="protein sequence ID" value="RDU99964.1"/>
    <property type="molecule type" value="Genomic_DNA"/>
</dbReference>
<sequence length="302" mass="31399">MNGRAPFLLIDAGNSRVKWALGDGRGAFLHRGAFAHGRDADSSADSSGDSADSSGRQAPARKDDGVPAAQAAGTMEIAEWAALPAPSGAWISNVAGEAARERLTRLLDAHWPGLPRAFVRARERQCGVVNGYGVPERLGSDRWAGLIGAHAAFPGEALLIATLGTATTLEALTADGRFVGGMIAPGWSLMMRSLGEHTAQLPTLAVDSVRTRVGDALARHWFATDTRHAITAGSLLAQAGLIERAWRELCRAWDVPVRLVVGGGAAGDVAGALGVPHTCHDTLVLSGLALIAAEDAAVAREM</sequence>
<dbReference type="UniPathway" id="UPA00241">
    <property type="reaction ID" value="UER00352"/>
</dbReference>
<comment type="subcellular location">
    <subcellularLocation>
        <location evidence="3 16">Cytoplasm</location>
    </subcellularLocation>
</comment>
<feature type="binding site" evidence="16">
    <location>
        <position position="226"/>
    </location>
    <ligand>
        <name>substrate</name>
    </ligand>
</feature>
<comment type="similarity">
    <text evidence="14 16">Belongs to the type III pantothenate kinase family.</text>
</comment>
<dbReference type="GO" id="GO:0015937">
    <property type="term" value="P:coenzyme A biosynthetic process"/>
    <property type="evidence" value="ECO:0007669"/>
    <property type="project" value="UniProtKB-UniRule"/>
</dbReference>
<feature type="binding site" evidence="16">
    <location>
        <position position="165"/>
    </location>
    <ligand>
        <name>ATP</name>
        <dbReference type="ChEBI" id="CHEBI:30616"/>
    </ligand>
</feature>
<name>A0A3D8K521_9BURK</name>
<comment type="caution">
    <text evidence="18">The sequence shown here is derived from an EMBL/GenBank/DDBJ whole genome shotgun (WGS) entry which is preliminary data.</text>
</comment>
<organism evidence="18 19">
    <name type="scientific">Trinickia dinghuensis</name>
    <dbReference type="NCBI Taxonomy" id="2291023"/>
    <lineage>
        <taxon>Bacteria</taxon>
        <taxon>Pseudomonadati</taxon>
        <taxon>Pseudomonadota</taxon>
        <taxon>Betaproteobacteria</taxon>
        <taxon>Burkholderiales</taxon>
        <taxon>Burkholderiaceae</taxon>
        <taxon>Trinickia</taxon>
    </lineage>
</organism>
<evidence type="ECO:0000256" key="9">
    <source>
        <dbReference type="ARBA" id="ARBA00022741"/>
    </source>
</evidence>
<keyword evidence="11 16" id="KW-0067">ATP-binding</keyword>
<dbReference type="HAMAP" id="MF_01274">
    <property type="entry name" value="Pantothen_kinase_3"/>
    <property type="match status" value="1"/>
</dbReference>
<evidence type="ECO:0000256" key="12">
    <source>
        <dbReference type="ARBA" id="ARBA00022958"/>
    </source>
</evidence>
<keyword evidence="7 16" id="KW-0963">Cytoplasm</keyword>
<comment type="caution">
    <text evidence="16">Lacks conserved residue(s) required for the propagation of feature annotation.</text>
</comment>
<dbReference type="InterPro" id="IPR043129">
    <property type="entry name" value="ATPase_NBD"/>
</dbReference>
<feature type="binding site" evidence="16">
    <location>
        <position position="132"/>
    </location>
    <ligand>
        <name>substrate</name>
    </ligand>
</feature>
<keyword evidence="9 16" id="KW-0547">Nucleotide-binding</keyword>
<evidence type="ECO:0000256" key="10">
    <source>
        <dbReference type="ARBA" id="ARBA00022777"/>
    </source>
</evidence>
<feature type="active site" description="Proton acceptor" evidence="16">
    <location>
        <position position="141"/>
    </location>
</feature>
<evidence type="ECO:0000256" key="3">
    <source>
        <dbReference type="ARBA" id="ARBA00004496"/>
    </source>
</evidence>
<feature type="compositionally biased region" description="Low complexity" evidence="17">
    <location>
        <begin position="43"/>
        <end position="55"/>
    </location>
</feature>
<dbReference type="Proteomes" id="UP000256838">
    <property type="component" value="Unassembled WGS sequence"/>
</dbReference>
<dbReference type="Gene3D" id="3.30.420.40">
    <property type="match status" value="2"/>
</dbReference>
<dbReference type="SUPFAM" id="SSF53067">
    <property type="entry name" value="Actin-like ATPase domain"/>
    <property type="match status" value="2"/>
</dbReference>
<dbReference type="GO" id="GO:0005524">
    <property type="term" value="F:ATP binding"/>
    <property type="evidence" value="ECO:0007669"/>
    <property type="project" value="UniProtKB-UniRule"/>
</dbReference>
<dbReference type="PANTHER" id="PTHR34265:SF1">
    <property type="entry name" value="TYPE III PANTOTHENATE KINASE"/>
    <property type="match status" value="1"/>
</dbReference>
<evidence type="ECO:0000256" key="15">
    <source>
        <dbReference type="ARBA" id="ARBA00040883"/>
    </source>
</evidence>
<dbReference type="OrthoDB" id="9781305at2"/>
<dbReference type="AlphaFoldDB" id="A0A3D8K521"/>
<evidence type="ECO:0000313" key="19">
    <source>
        <dbReference type="Proteomes" id="UP000256838"/>
    </source>
</evidence>
<dbReference type="GO" id="GO:0004594">
    <property type="term" value="F:pantothenate kinase activity"/>
    <property type="evidence" value="ECO:0007669"/>
    <property type="project" value="UniProtKB-UniRule"/>
</dbReference>
<dbReference type="PANTHER" id="PTHR34265">
    <property type="entry name" value="TYPE III PANTOTHENATE KINASE"/>
    <property type="match status" value="1"/>
</dbReference>
<comment type="pathway">
    <text evidence="4 16">Cofactor biosynthesis; coenzyme A biosynthesis; CoA from (R)-pantothenate: step 1/5.</text>
</comment>
<protein>
    <recommendedName>
        <fullName evidence="15 16">Type III pantothenate kinase</fullName>
        <ecNumber evidence="6 16">2.7.1.33</ecNumber>
    </recommendedName>
    <alternativeName>
        <fullName evidence="16">PanK-III</fullName>
    </alternativeName>
    <alternativeName>
        <fullName evidence="16">Pantothenic acid kinase</fullName>
    </alternativeName>
</protein>
<dbReference type="Pfam" id="PF03309">
    <property type="entry name" value="Pan_kinase"/>
    <property type="match status" value="1"/>
</dbReference>
<evidence type="ECO:0000256" key="17">
    <source>
        <dbReference type="SAM" id="MobiDB-lite"/>
    </source>
</evidence>
<reference evidence="18 19" key="1">
    <citation type="submission" date="2018-08" db="EMBL/GenBank/DDBJ databases">
        <title>Paraburkholderia sp. DHOM06 isolated from forest soil.</title>
        <authorList>
            <person name="Gao Z.-H."/>
            <person name="Qiu L.-H."/>
        </authorList>
    </citation>
    <scope>NUCLEOTIDE SEQUENCE [LARGE SCALE GENOMIC DNA]</scope>
    <source>
        <strain evidence="18 19">DHOM06</strain>
    </source>
</reference>
<evidence type="ECO:0000256" key="16">
    <source>
        <dbReference type="HAMAP-Rule" id="MF_01274"/>
    </source>
</evidence>
<evidence type="ECO:0000256" key="4">
    <source>
        <dbReference type="ARBA" id="ARBA00005225"/>
    </source>
</evidence>
<dbReference type="InterPro" id="IPR004619">
    <property type="entry name" value="Type_III_PanK"/>
</dbReference>
<comment type="cofactor">
    <cofactor evidence="2">
        <name>K(+)</name>
        <dbReference type="ChEBI" id="CHEBI:29103"/>
    </cofactor>
</comment>
<keyword evidence="19" id="KW-1185">Reference proteome</keyword>
<evidence type="ECO:0000256" key="2">
    <source>
        <dbReference type="ARBA" id="ARBA00001958"/>
    </source>
</evidence>
<comment type="function">
    <text evidence="16">Catalyzes the phosphorylation of pantothenate (Pan), the first step in CoA biosynthesis.</text>
</comment>
<evidence type="ECO:0000256" key="13">
    <source>
        <dbReference type="ARBA" id="ARBA00022993"/>
    </source>
</evidence>
<comment type="subunit">
    <text evidence="5 16">Homodimer.</text>
</comment>
<keyword evidence="10 16" id="KW-0418">Kinase</keyword>
<feature type="region of interest" description="Disordered" evidence="17">
    <location>
        <begin position="38"/>
        <end position="69"/>
    </location>
</feature>
<dbReference type="EC" id="2.7.1.33" evidence="6 16"/>
<dbReference type="NCBIfam" id="TIGR00671">
    <property type="entry name" value="baf"/>
    <property type="match status" value="1"/>
</dbReference>
<evidence type="ECO:0000256" key="7">
    <source>
        <dbReference type="ARBA" id="ARBA00022490"/>
    </source>
</evidence>
<keyword evidence="13 16" id="KW-0173">Coenzyme A biosynthesis</keyword>
<feature type="binding site" evidence="16">
    <location>
        <begin position="11"/>
        <end position="18"/>
    </location>
    <ligand>
        <name>ATP</name>
        <dbReference type="ChEBI" id="CHEBI:30616"/>
    </ligand>
</feature>
<evidence type="ECO:0000256" key="1">
    <source>
        <dbReference type="ARBA" id="ARBA00001206"/>
    </source>
</evidence>
<dbReference type="RefSeq" id="WP_115532631.1">
    <property type="nucleotide sequence ID" value="NZ_QRGA01000003.1"/>
</dbReference>
<accession>A0A3D8K521</accession>
<dbReference type="CDD" id="cd24015">
    <property type="entry name" value="ASKHA_NBD_PanK-III"/>
    <property type="match status" value="1"/>
</dbReference>
<evidence type="ECO:0000256" key="5">
    <source>
        <dbReference type="ARBA" id="ARBA00011738"/>
    </source>
</evidence>
<evidence type="ECO:0000313" key="18">
    <source>
        <dbReference type="EMBL" id="RDU99964.1"/>
    </source>
</evidence>
<evidence type="ECO:0000256" key="11">
    <source>
        <dbReference type="ARBA" id="ARBA00022840"/>
    </source>
</evidence>
<keyword evidence="12 16" id="KW-0630">Potassium</keyword>
<evidence type="ECO:0000256" key="6">
    <source>
        <dbReference type="ARBA" id="ARBA00012102"/>
    </source>
</evidence>
<feature type="binding site" evidence="16">
    <location>
        <begin position="139"/>
        <end position="142"/>
    </location>
    <ligand>
        <name>substrate</name>
    </ligand>
</feature>
<gene>
    <name evidence="16" type="primary">coaX</name>
    <name evidence="18" type="ORF">DWV00_06135</name>
</gene>
<comment type="cofactor">
    <cofactor evidence="16">
        <name>NH4(+)</name>
        <dbReference type="ChEBI" id="CHEBI:28938"/>
    </cofactor>
    <cofactor evidence="16">
        <name>K(+)</name>
        <dbReference type="ChEBI" id="CHEBI:29103"/>
    </cofactor>
    <text evidence="16">A monovalent cation. Ammonium or potassium.</text>
</comment>
<evidence type="ECO:0000256" key="14">
    <source>
        <dbReference type="ARBA" id="ARBA00038036"/>
    </source>
</evidence>
<evidence type="ECO:0000256" key="8">
    <source>
        <dbReference type="ARBA" id="ARBA00022679"/>
    </source>
</evidence>
<comment type="catalytic activity">
    <reaction evidence="1 16">
        <text>(R)-pantothenate + ATP = (R)-4'-phosphopantothenate + ADP + H(+)</text>
        <dbReference type="Rhea" id="RHEA:16373"/>
        <dbReference type="ChEBI" id="CHEBI:10986"/>
        <dbReference type="ChEBI" id="CHEBI:15378"/>
        <dbReference type="ChEBI" id="CHEBI:29032"/>
        <dbReference type="ChEBI" id="CHEBI:30616"/>
        <dbReference type="ChEBI" id="CHEBI:456216"/>
        <dbReference type="EC" id="2.7.1.33"/>
    </reaction>
</comment>
<keyword evidence="8 16" id="KW-0808">Transferase</keyword>
<proteinExistence type="inferred from homology"/>
<dbReference type="GO" id="GO:0005737">
    <property type="term" value="C:cytoplasm"/>
    <property type="evidence" value="ECO:0007669"/>
    <property type="project" value="UniProtKB-SubCell"/>
</dbReference>